<dbReference type="PATRIC" id="fig|1502723.3.peg.3370"/>
<dbReference type="RefSeq" id="WP_044883581.1">
    <property type="nucleotide sequence ID" value="NZ_JYFN01000004.1"/>
</dbReference>
<comment type="caution">
    <text evidence="2">The sequence shown here is derived from an EMBL/GenBank/DDBJ whole genome shotgun (WGS) entry which is preliminary data.</text>
</comment>
<gene>
    <name evidence="2" type="ORF">FF36_00798</name>
</gene>
<dbReference type="Proteomes" id="UP000032545">
    <property type="component" value="Unassembled WGS sequence"/>
</dbReference>
<keyword evidence="3" id="KW-1185">Reference proteome</keyword>
<proteinExistence type="predicted"/>
<dbReference type="EMBL" id="JYFN01000004">
    <property type="protein sequence ID" value="KJE24791.1"/>
    <property type="molecule type" value="Genomic_DNA"/>
</dbReference>
<keyword evidence="1" id="KW-0472">Membrane</keyword>
<dbReference type="OrthoDB" id="3217524at2"/>
<name>A0A0D8BKX1_9ACTN</name>
<feature type="transmembrane region" description="Helical" evidence="1">
    <location>
        <begin position="14"/>
        <end position="33"/>
    </location>
</feature>
<dbReference type="AlphaFoldDB" id="A0A0D8BKX1"/>
<protein>
    <recommendedName>
        <fullName evidence="4">Adhesin domain-containing protein</fullName>
    </recommendedName>
</protein>
<accession>A0A0D8BKX1</accession>
<evidence type="ECO:0000313" key="2">
    <source>
        <dbReference type="EMBL" id="KJE24791.1"/>
    </source>
</evidence>
<keyword evidence="1" id="KW-1133">Transmembrane helix</keyword>
<sequence>MTGVPCGVPVFDTAILVIAIVLLAAAVGGLSLLRMPPAELVHTVDGIDAVEVMVAAGRVEVAERDRSDVRVDLTVRRRPGRSSPAVTTAGSVLRVDGRRSDVRVRLAVPPGTRVRAEVLAGEITLWGVRGELSLVTRDGTIAGRELGAGPVAARSRGGDVNLHFDQPPDAVHAHTESGLLTVMLPDGGYAVEVETGDPSAVDVALPPTPGATRRVVARTVAGRVRIGLTAPLGPLPI</sequence>
<evidence type="ECO:0008006" key="4">
    <source>
        <dbReference type="Google" id="ProtNLM"/>
    </source>
</evidence>
<reference evidence="3" key="1">
    <citation type="submission" date="2015-02" db="EMBL/GenBank/DDBJ databases">
        <title>Draft Genome of Frankia sp. CpI1-S.</title>
        <authorList>
            <person name="Oshone R.T."/>
            <person name="Ngom M."/>
            <person name="Ghodhbane-Gtari F."/>
            <person name="Gtari M."/>
            <person name="Morris K."/>
            <person name="Thomas K."/>
            <person name="Sen A."/>
            <person name="Tisa L.S."/>
        </authorList>
    </citation>
    <scope>NUCLEOTIDE SEQUENCE [LARGE SCALE GENOMIC DNA]</scope>
    <source>
        <strain evidence="3">CpI1-S</strain>
    </source>
</reference>
<evidence type="ECO:0000313" key="3">
    <source>
        <dbReference type="Proteomes" id="UP000032545"/>
    </source>
</evidence>
<reference evidence="2 3" key="2">
    <citation type="journal article" date="2016" name="Genome Announc.">
        <title>Permanent Draft Genome Sequences for Two Variants of Frankia sp. Strain CpI1, the First Frankia Strain Isolated from Root Nodules of Comptonia peregrina.</title>
        <authorList>
            <person name="Oshone R."/>
            <person name="Hurst S.G.IV."/>
            <person name="Abebe-Akele F."/>
            <person name="Simpson S."/>
            <person name="Morris K."/>
            <person name="Thomas W.K."/>
            <person name="Tisa L.S."/>
        </authorList>
    </citation>
    <scope>NUCLEOTIDE SEQUENCE [LARGE SCALE GENOMIC DNA]</scope>
    <source>
        <strain evidence="3">CpI1-S</strain>
    </source>
</reference>
<organism evidence="2 3">
    <name type="scientific">Frankia torreyi</name>
    <dbReference type="NCBI Taxonomy" id="1856"/>
    <lineage>
        <taxon>Bacteria</taxon>
        <taxon>Bacillati</taxon>
        <taxon>Actinomycetota</taxon>
        <taxon>Actinomycetes</taxon>
        <taxon>Frankiales</taxon>
        <taxon>Frankiaceae</taxon>
        <taxon>Frankia</taxon>
    </lineage>
</organism>
<keyword evidence="1" id="KW-0812">Transmembrane</keyword>
<evidence type="ECO:0000256" key="1">
    <source>
        <dbReference type="SAM" id="Phobius"/>
    </source>
</evidence>